<reference evidence="2 3" key="1">
    <citation type="journal article" date="2016" name="Proc. Natl. Acad. Sci. U.S.A.">
        <title>Comparative genomics of biotechnologically important yeasts.</title>
        <authorList>
            <person name="Riley R."/>
            <person name="Haridas S."/>
            <person name="Wolfe K.H."/>
            <person name="Lopes M.R."/>
            <person name="Hittinger C.T."/>
            <person name="Goeker M."/>
            <person name="Salamov A.A."/>
            <person name="Wisecaver J.H."/>
            <person name="Long T.M."/>
            <person name="Calvey C.H."/>
            <person name="Aerts A.L."/>
            <person name="Barry K.W."/>
            <person name="Choi C."/>
            <person name="Clum A."/>
            <person name="Coughlan A.Y."/>
            <person name="Deshpande S."/>
            <person name="Douglass A.P."/>
            <person name="Hanson S.J."/>
            <person name="Klenk H.-P."/>
            <person name="LaButti K.M."/>
            <person name="Lapidus A."/>
            <person name="Lindquist E.A."/>
            <person name="Lipzen A.M."/>
            <person name="Meier-Kolthoff J.P."/>
            <person name="Ohm R.A."/>
            <person name="Otillar R.P."/>
            <person name="Pangilinan J.L."/>
            <person name="Peng Y."/>
            <person name="Rokas A."/>
            <person name="Rosa C.A."/>
            <person name="Scheuner C."/>
            <person name="Sibirny A.A."/>
            <person name="Slot J.C."/>
            <person name="Stielow J.B."/>
            <person name="Sun H."/>
            <person name="Kurtzman C.P."/>
            <person name="Blackwell M."/>
            <person name="Grigoriev I.V."/>
            <person name="Jeffries T.W."/>
        </authorList>
    </citation>
    <scope>NUCLEOTIDE SEQUENCE [LARGE SCALE GENOMIC DNA]</scope>
    <source>
        <strain evidence="2 3">NRRL Y-11557</strain>
    </source>
</reference>
<keyword evidence="1" id="KW-0472">Membrane</keyword>
<dbReference type="Proteomes" id="UP000094385">
    <property type="component" value="Unassembled WGS sequence"/>
</dbReference>
<keyword evidence="1" id="KW-1133">Transmembrane helix</keyword>
<accession>A0A1E3Q9M5</accession>
<feature type="transmembrane region" description="Helical" evidence="1">
    <location>
        <begin position="138"/>
        <end position="158"/>
    </location>
</feature>
<gene>
    <name evidence="2" type="ORF">LIPSTDRAFT_69766</name>
</gene>
<feature type="non-terminal residue" evidence="2">
    <location>
        <position position="317"/>
    </location>
</feature>
<feature type="transmembrane region" description="Helical" evidence="1">
    <location>
        <begin position="6"/>
        <end position="24"/>
    </location>
</feature>
<sequence>MIVSNWHLILFFGGVAPLGFAYYVHPRSSFRHLKSSEVFVKGPYNTESLLADAASAKYKVHIGHDARLSSCSYTLSPYIPSVLIPSRTSRQKRKVLYGSVYFVAVYGLLSIVLVWGAVGSYVNVDNSIPVDAVWSLSLGAIADCAIALVCLLLGIATVKSSFKEDDASCATVYFNSSEENWAESSEIALFNSSEKIEISISYVQELVYISLPMFIFGSPLLYIGAISRFLLTGLVKTIRKGRQLFISTVEVQLARPVDLECTEKPDVLKFDVKKVVRKFANDLVKNLGQKWMACNGAYYYFIVAGEGGGLVYGRMSA</sequence>
<evidence type="ECO:0000256" key="1">
    <source>
        <dbReference type="SAM" id="Phobius"/>
    </source>
</evidence>
<dbReference type="AlphaFoldDB" id="A0A1E3Q9M5"/>
<keyword evidence="1" id="KW-0812">Transmembrane</keyword>
<keyword evidence="3" id="KW-1185">Reference proteome</keyword>
<dbReference type="EMBL" id="KV454292">
    <property type="protein sequence ID" value="ODQ74194.1"/>
    <property type="molecule type" value="Genomic_DNA"/>
</dbReference>
<feature type="transmembrane region" description="Helical" evidence="1">
    <location>
        <begin position="95"/>
        <end position="118"/>
    </location>
</feature>
<evidence type="ECO:0000313" key="2">
    <source>
        <dbReference type="EMBL" id="ODQ74194.1"/>
    </source>
</evidence>
<organism evidence="2 3">
    <name type="scientific">Lipomyces starkeyi NRRL Y-11557</name>
    <dbReference type="NCBI Taxonomy" id="675824"/>
    <lineage>
        <taxon>Eukaryota</taxon>
        <taxon>Fungi</taxon>
        <taxon>Dikarya</taxon>
        <taxon>Ascomycota</taxon>
        <taxon>Saccharomycotina</taxon>
        <taxon>Lipomycetes</taxon>
        <taxon>Lipomycetales</taxon>
        <taxon>Lipomycetaceae</taxon>
        <taxon>Lipomyces</taxon>
    </lineage>
</organism>
<name>A0A1E3Q9M5_LIPST</name>
<protein>
    <submittedName>
        <fullName evidence="2">Uncharacterized protein</fullName>
    </submittedName>
</protein>
<feature type="transmembrane region" description="Helical" evidence="1">
    <location>
        <begin position="206"/>
        <end position="231"/>
    </location>
</feature>
<proteinExistence type="predicted"/>
<evidence type="ECO:0000313" key="3">
    <source>
        <dbReference type="Proteomes" id="UP000094385"/>
    </source>
</evidence>